<sequence>PAITPAPTGEVTNFPSCVNLLLRDCWGPNEKVVKLNCPSLCAPGPMGMFDESAAITPAPTEAVTDYPSCVHLLLHDCWGPHEKVVKINCPVLCAPVMGNTLEANRTQASYLPPKWAWVNREEEPSKFS</sequence>
<name>A0AAV2QMN0_MEGNR</name>
<gene>
    <name evidence="1" type="ORF">MNOR_LOCUS14622</name>
</gene>
<dbReference type="Proteomes" id="UP001497623">
    <property type="component" value="Unassembled WGS sequence"/>
</dbReference>
<evidence type="ECO:0000313" key="2">
    <source>
        <dbReference type="Proteomes" id="UP001497623"/>
    </source>
</evidence>
<proteinExistence type="predicted"/>
<feature type="non-terminal residue" evidence="1">
    <location>
        <position position="1"/>
    </location>
</feature>
<reference evidence="1 2" key="1">
    <citation type="submission" date="2024-05" db="EMBL/GenBank/DDBJ databases">
        <authorList>
            <person name="Wallberg A."/>
        </authorList>
    </citation>
    <scope>NUCLEOTIDE SEQUENCE [LARGE SCALE GENOMIC DNA]</scope>
</reference>
<evidence type="ECO:0000313" key="1">
    <source>
        <dbReference type="EMBL" id="CAL4092603.1"/>
    </source>
</evidence>
<dbReference type="EMBL" id="CAXKWB010008819">
    <property type="protein sequence ID" value="CAL4092603.1"/>
    <property type="molecule type" value="Genomic_DNA"/>
</dbReference>
<organism evidence="1 2">
    <name type="scientific">Meganyctiphanes norvegica</name>
    <name type="common">Northern krill</name>
    <name type="synonym">Thysanopoda norvegica</name>
    <dbReference type="NCBI Taxonomy" id="48144"/>
    <lineage>
        <taxon>Eukaryota</taxon>
        <taxon>Metazoa</taxon>
        <taxon>Ecdysozoa</taxon>
        <taxon>Arthropoda</taxon>
        <taxon>Crustacea</taxon>
        <taxon>Multicrustacea</taxon>
        <taxon>Malacostraca</taxon>
        <taxon>Eumalacostraca</taxon>
        <taxon>Eucarida</taxon>
        <taxon>Euphausiacea</taxon>
        <taxon>Euphausiidae</taxon>
        <taxon>Meganyctiphanes</taxon>
    </lineage>
</organism>
<keyword evidence="2" id="KW-1185">Reference proteome</keyword>
<protein>
    <submittedName>
        <fullName evidence="1">Uncharacterized protein</fullName>
    </submittedName>
</protein>
<comment type="caution">
    <text evidence="1">The sequence shown here is derived from an EMBL/GenBank/DDBJ whole genome shotgun (WGS) entry which is preliminary data.</text>
</comment>
<dbReference type="AlphaFoldDB" id="A0AAV2QMN0"/>
<accession>A0AAV2QMN0</accession>